<dbReference type="PROSITE" id="PS51353">
    <property type="entry name" value="ARSC"/>
    <property type="match status" value="1"/>
</dbReference>
<dbReference type="OrthoDB" id="9803749at2"/>
<keyword evidence="4" id="KW-1185">Reference proteome</keyword>
<dbReference type="AlphaFoldDB" id="A0A2K8U8H3"/>
<dbReference type="InterPro" id="IPR036249">
    <property type="entry name" value="Thioredoxin-like_sf"/>
</dbReference>
<dbReference type="RefSeq" id="WP_100919124.1">
    <property type="nucleotide sequence ID" value="NZ_CP020370.1"/>
</dbReference>
<evidence type="ECO:0000256" key="2">
    <source>
        <dbReference type="PROSITE-ProRule" id="PRU01282"/>
    </source>
</evidence>
<dbReference type="PANTHER" id="PTHR30041">
    <property type="entry name" value="ARSENATE REDUCTASE"/>
    <property type="match status" value="1"/>
</dbReference>
<proteinExistence type="inferred from homology"/>
<dbReference type="InterPro" id="IPR006504">
    <property type="entry name" value="Tscrpt_reg_Spx/MgsR"/>
</dbReference>
<dbReference type="NCBIfam" id="NF008107">
    <property type="entry name" value="PRK10853.1"/>
    <property type="match status" value="1"/>
</dbReference>
<name>A0A2K8U8H3_9GAMM</name>
<evidence type="ECO:0000313" key="4">
    <source>
        <dbReference type="Proteomes" id="UP000232638"/>
    </source>
</evidence>
<gene>
    <name evidence="3" type="ORF">THSYN_10575</name>
</gene>
<protein>
    <submittedName>
        <fullName evidence="3">ArsC family reductase</fullName>
    </submittedName>
</protein>
<reference evidence="3 4" key="1">
    <citation type="submission" date="2017-03" db="EMBL/GenBank/DDBJ databases">
        <title>Complete genome sequence of Candidatus 'Thiodictyon syntrophicum' sp. nov. strain Cad16T, a photolithoautotroph purple sulfur bacterium isolated from an alpine meromictic lake.</title>
        <authorList>
            <person name="Luedin S.M."/>
            <person name="Pothier J.F."/>
            <person name="Danza F."/>
            <person name="Storelli N."/>
            <person name="Wittwer M."/>
            <person name="Tonolla M."/>
        </authorList>
    </citation>
    <scope>NUCLEOTIDE SEQUENCE [LARGE SCALE GENOMIC DNA]</scope>
    <source>
        <strain evidence="3 4">Cad16T</strain>
    </source>
</reference>
<dbReference type="KEGG" id="tsy:THSYN_10575"/>
<dbReference type="SUPFAM" id="SSF52833">
    <property type="entry name" value="Thioredoxin-like"/>
    <property type="match status" value="1"/>
</dbReference>
<dbReference type="NCBIfam" id="TIGR01617">
    <property type="entry name" value="arsC_related"/>
    <property type="match status" value="1"/>
</dbReference>
<dbReference type="InterPro" id="IPR006660">
    <property type="entry name" value="Arsenate_reductase-like"/>
</dbReference>
<dbReference type="Pfam" id="PF03960">
    <property type="entry name" value="ArsC"/>
    <property type="match status" value="1"/>
</dbReference>
<dbReference type="Proteomes" id="UP000232638">
    <property type="component" value="Chromosome"/>
</dbReference>
<evidence type="ECO:0000313" key="3">
    <source>
        <dbReference type="EMBL" id="AUB81351.1"/>
    </source>
</evidence>
<organism evidence="3 4">
    <name type="scientific">Candidatus Thiodictyon syntrophicum</name>
    <dbReference type="NCBI Taxonomy" id="1166950"/>
    <lineage>
        <taxon>Bacteria</taxon>
        <taxon>Pseudomonadati</taxon>
        <taxon>Pseudomonadota</taxon>
        <taxon>Gammaproteobacteria</taxon>
        <taxon>Chromatiales</taxon>
        <taxon>Chromatiaceae</taxon>
        <taxon>Thiodictyon</taxon>
    </lineage>
</organism>
<sequence>MMVIYGIASCDTMKKARRWLGDHGVAYRFHDYRRDGLDEARLRAWVAELGWEALINRRGTTWRTLPPAVRDGIDQEAAIRVMLEHPAVIRRPLLDTGTARLLGFSESTYAELLG</sequence>
<comment type="similarity">
    <text evidence="1 2">Belongs to the ArsC family.</text>
</comment>
<evidence type="ECO:0000256" key="1">
    <source>
        <dbReference type="ARBA" id="ARBA00007198"/>
    </source>
</evidence>
<dbReference type="Gene3D" id="3.40.30.10">
    <property type="entry name" value="Glutaredoxin"/>
    <property type="match status" value="1"/>
</dbReference>
<dbReference type="PANTHER" id="PTHR30041:SF8">
    <property type="entry name" value="PROTEIN YFFB"/>
    <property type="match status" value="1"/>
</dbReference>
<accession>A0A2K8U8H3</accession>
<dbReference type="EMBL" id="CP020370">
    <property type="protein sequence ID" value="AUB81351.1"/>
    <property type="molecule type" value="Genomic_DNA"/>
</dbReference>
<dbReference type="CDD" id="cd03035">
    <property type="entry name" value="ArsC_Yffb"/>
    <property type="match status" value="1"/>
</dbReference>